<dbReference type="Gramene" id="FCD_00028073-RA">
    <property type="protein sequence ID" value="FCD_00028073-RA:cds"/>
    <property type="gene ID" value="FCD_00028073"/>
</dbReference>
<organism evidence="2 3">
    <name type="scientific">Ficus carica</name>
    <name type="common">Common fig</name>
    <dbReference type="NCBI Taxonomy" id="3494"/>
    <lineage>
        <taxon>Eukaryota</taxon>
        <taxon>Viridiplantae</taxon>
        <taxon>Streptophyta</taxon>
        <taxon>Embryophyta</taxon>
        <taxon>Tracheophyta</taxon>
        <taxon>Spermatophyta</taxon>
        <taxon>Magnoliopsida</taxon>
        <taxon>eudicotyledons</taxon>
        <taxon>Gunneridae</taxon>
        <taxon>Pentapetalae</taxon>
        <taxon>rosids</taxon>
        <taxon>fabids</taxon>
        <taxon>Rosales</taxon>
        <taxon>Moraceae</taxon>
        <taxon>Ficeae</taxon>
        <taxon>Ficus</taxon>
    </lineage>
</organism>
<accession>A0AA88JII5</accession>
<evidence type="ECO:0000256" key="1">
    <source>
        <dbReference type="SAM" id="SignalP"/>
    </source>
</evidence>
<dbReference type="Proteomes" id="UP001187192">
    <property type="component" value="Unassembled WGS sequence"/>
</dbReference>
<name>A0AA88JII5_FICCA</name>
<feature type="chain" id="PRO_5041743035" evidence="1">
    <location>
        <begin position="23"/>
        <end position="127"/>
    </location>
</feature>
<dbReference type="AlphaFoldDB" id="A0AA88JII5"/>
<feature type="signal peptide" evidence="1">
    <location>
        <begin position="1"/>
        <end position="22"/>
    </location>
</feature>
<keyword evidence="3" id="KW-1185">Reference proteome</keyword>
<comment type="caution">
    <text evidence="2">The sequence shown here is derived from an EMBL/GenBank/DDBJ whole genome shotgun (WGS) entry which is preliminary data.</text>
</comment>
<protein>
    <submittedName>
        <fullName evidence="2">Uncharacterized protein</fullName>
    </submittedName>
</protein>
<keyword evidence="1" id="KW-0732">Signal</keyword>
<reference evidence="2" key="1">
    <citation type="submission" date="2023-07" db="EMBL/GenBank/DDBJ databases">
        <title>draft genome sequence of fig (Ficus carica).</title>
        <authorList>
            <person name="Takahashi T."/>
            <person name="Nishimura K."/>
        </authorList>
    </citation>
    <scope>NUCLEOTIDE SEQUENCE</scope>
</reference>
<dbReference type="EMBL" id="BTGU01011980">
    <property type="protein sequence ID" value="GMN73567.1"/>
    <property type="molecule type" value="Genomic_DNA"/>
</dbReference>
<sequence>MELFMRRQIFITVAAVVTTVIALHTSYQCGATTDTASLKSVGNSTASICVGSAGECLVAQQDPDLEFQMPSENSRRILAGAGGTTSCAQNPKCAGGCGSTGSTCTGLAGTKYRNNCGQYNRNCPTNP</sequence>
<gene>
    <name evidence="2" type="ORF">TIFTF001_053046</name>
</gene>
<evidence type="ECO:0000313" key="2">
    <source>
        <dbReference type="EMBL" id="GMN73567.1"/>
    </source>
</evidence>
<proteinExistence type="predicted"/>
<evidence type="ECO:0000313" key="3">
    <source>
        <dbReference type="Proteomes" id="UP001187192"/>
    </source>
</evidence>